<evidence type="ECO:0000256" key="3">
    <source>
        <dbReference type="ARBA" id="ARBA00022475"/>
    </source>
</evidence>
<keyword evidence="4 10" id="KW-0812">Transmembrane</keyword>
<keyword evidence="6" id="KW-0297">G-protein coupled receptor</keyword>
<evidence type="ECO:0000256" key="5">
    <source>
        <dbReference type="ARBA" id="ARBA00022989"/>
    </source>
</evidence>
<comment type="caution">
    <text evidence="12">The sequence shown here is derived from an EMBL/GenBank/DDBJ whole genome shotgun (WGS) entry which is preliminary data.</text>
</comment>
<comment type="subcellular location">
    <subcellularLocation>
        <location evidence="1">Cell membrane</location>
        <topology evidence="1">Multi-pass membrane protein</topology>
    </subcellularLocation>
</comment>
<accession>A0AAN7VBP9</accession>
<feature type="transmembrane region" description="Helical" evidence="10">
    <location>
        <begin position="60"/>
        <end position="85"/>
    </location>
</feature>
<keyword evidence="7 10" id="KW-0472">Membrane</keyword>
<evidence type="ECO:0000256" key="1">
    <source>
        <dbReference type="ARBA" id="ARBA00004651"/>
    </source>
</evidence>
<evidence type="ECO:0000313" key="13">
    <source>
        <dbReference type="Proteomes" id="UP001329430"/>
    </source>
</evidence>
<dbReference type="InterPro" id="IPR017452">
    <property type="entry name" value="GPCR_Rhodpsn_7TM"/>
</dbReference>
<dbReference type="PANTHER" id="PTHR24229">
    <property type="entry name" value="NEUROPEPTIDES RECEPTOR"/>
    <property type="match status" value="1"/>
</dbReference>
<comment type="similarity">
    <text evidence="2">Belongs to the G-protein coupled receptor 1 family.</text>
</comment>
<gene>
    <name evidence="12" type="ORF">RI129_006675</name>
</gene>
<dbReference type="Proteomes" id="UP001329430">
    <property type="component" value="Chromosome 4"/>
</dbReference>
<evidence type="ECO:0000256" key="7">
    <source>
        <dbReference type="ARBA" id="ARBA00023136"/>
    </source>
</evidence>
<organism evidence="12 13">
    <name type="scientific">Pyrocoelia pectoralis</name>
    <dbReference type="NCBI Taxonomy" id="417401"/>
    <lineage>
        <taxon>Eukaryota</taxon>
        <taxon>Metazoa</taxon>
        <taxon>Ecdysozoa</taxon>
        <taxon>Arthropoda</taxon>
        <taxon>Hexapoda</taxon>
        <taxon>Insecta</taxon>
        <taxon>Pterygota</taxon>
        <taxon>Neoptera</taxon>
        <taxon>Endopterygota</taxon>
        <taxon>Coleoptera</taxon>
        <taxon>Polyphaga</taxon>
        <taxon>Elateriformia</taxon>
        <taxon>Elateroidea</taxon>
        <taxon>Lampyridae</taxon>
        <taxon>Lampyrinae</taxon>
        <taxon>Pyrocoelia</taxon>
    </lineage>
</organism>
<evidence type="ECO:0000256" key="9">
    <source>
        <dbReference type="ARBA" id="ARBA00023224"/>
    </source>
</evidence>
<dbReference type="Gene3D" id="1.20.1070.10">
    <property type="entry name" value="Rhodopsin 7-helix transmembrane proteins"/>
    <property type="match status" value="1"/>
</dbReference>
<feature type="transmembrane region" description="Helical" evidence="10">
    <location>
        <begin position="206"/>
        <end position="228"/>
    </location>
</feature>
<dbReference type="GO" id="GO:0004930">
    <property type="term" value="F:G protein-coupled receptor activity"/>
    <property type="evidence" value="ECO:0007669"/>
    <property type="project" value="UniProtKB-KW"/>
</dbReference>
<feature type="transmembrane region" description="Helical" evidence="10">
    <location>
        <begin position="105"/>
        <end position="127"/>
    </location>
</feature>
<sequence>MESEQFGNFSNLTFDATSSAHYIIQDVIFTILCFVAMLANVGLIYTIFHFRRMRTVPNLILANWAIADLSCLLTTPSTYRLIALMDNISLSSLFMCSLYEIGNTAQVATLFFAILLSIDWYIAAYFENTSKTFRKYMKFYLAVLWVCMFCVLCIGVVYCVYNYFANFVLATIIFFSYCALFLFIIIAQMCNCVRRCKSRRVTYPKLMLNVATAFTISWFFGFVNFFIMTAVNKYYRIVEIISSILVFCTSIIIFMIMYRQDNDFHACINNVLRRDRSGYEEANFDFRTPVRKPIVKNGAQCLFSNKDQNVFMY</sequence>
<name>A0AAN7VBP9_9COLE</name>
<feature type="transmembrane region" description="Helical" evidence="10">
    <location>
        <begin position="139"/>
        <end position="158"/>
    </location>
</feature>
<dbReference type="PANTHER" id="PTHR24229:SF40">
    <property type="entry name" value="ALLATOSTATIN C RECEPTOR 1-RELATED"/>
    <property type="match status" value="1"/>
</dbReference>
<evidence type="ECO:0000256" key="6">
    <source>
        <dbReference type="ARBA" id="ARBA00023040"/>
    </source>
</evidence>
<dbReference type="PROSITE" id="PS50262">
    <property type="entry name" value="G_PROTEIN_RECEP_F1_2"/>
    <property type="match status" value="1"/>
</dbReference>
<dbReference type="AlphaFoldDB" id="A0AAN7VBP9"/>
<feature type="transmembrane region" description="Helical" evidence="10">
    <location>
        <begin position="27"/>
        <end position="48"/>
    </location>
</feature>
<keyword evidence="3" id="KW-1003">Cell membrane</keyword>
<dbReference type="GO" id="GO:0005886">
    <property type="term" value="C:plasma membrane"/>
    <property type="evidence" value="ECO:0007669"/>
    <property type="project" value="UniProtKB-SubCell"/>
</dbReference>
<feature type="transmembrane region" description="Helical" evidence="10">
    <location>
        <begin position="164"/>
        <end position="186"/>
    </location>
</feature>
<dbReference type="PRINTS" id="PR00237">
    <property type="entry name" value="GPCRRHODOPSN"/>
</dbReference>
<dbReference type="SUPFAM" id="SSF81321">
    <property type="entry name" value="Family A G protein-coupled receptor-like"/>
    <property type="match status" value="1"/>
</dbReference>
<evidence type="ECO:0000256" key="10">
    <source>
        <dbReference type="SAM" id="Phobius"/>
    </source>
</evidence>
<feature type="transmembrane region" description="Helical" evidence="10">
    <location>
        <begin position="234"/>
        <end position="258"/>
    </location>
</feature>
<dbReference type="GO" id="GO:0042277">
    <property type="term" value="F:peptide binding"/>
    <property type="evidence" value="ECO:0007669"/>
    <property type="project" value="TreeGrafter"/>
</dbReference>
<keyword evidence="5 10" id="KW-1133">Transmembrane helix</keyword>
<dbReference type="GO" id="GO:0043005">
    <property type="term" value="C:neuron projection"/>
    <property type="evidence" value="ECO:0007669"/>
    <property type="project" value="TreeGrafter"/>
</dbReference>
<proteinExistence type="inferred from homology"/>
<evidence type="ECO:0000259" key="11">
    <source>
        <dbReference type="PROSITE" id="PS50262"/>
    </source>
</evidence>
<protein>
    <recommendedName>
        <fullName evidence="11">G-protein coupled receptors family 1 profile domain-containing protein</fullName>
    </recommendedName>
</protein>
<keyword evidence="9" id="KW-0807">Transducer</keyword>
<dbReference type="EMBL" id="JAVRBK010000004">
    <property type="protein sequence ID" value="KAK5645375.1"/>
    <property type="molecule type" value="Genomic_DNA"/>
</dbReference>
<dbReference type="InterPro" id="IPR000276">
    <property type="entry name" value="GPCR_Rhodpsn"/>
</dbReference>
<feature type="domain" description="G-protein coupled receptors family 1 profile" evidence="11">
    <location>
        <begin position="39"/>
        <end position="258"/>
    </location>
</feature>
<evidence type="ECO:0000256" key="8">
    <source>
        <dbReference type="ARBA" id="ARBA00023170"/>
    </source>
</evidence>
<reference evidence="12 13" key="1">
    <citation type="journal article" date="2024" name="Insects">
        <title>An Improved Chromosome-Level Genome Assembly of the Firefly Pyrocoelia pectoralis.</title>
        <authorList>
            <person name="Fu X."/>
            <person name="Meyer-Rochow V.B."/>
            <person name="Ballantyne L."/>
            <person name="Zhu X."/>
        </authorList>
    </citation>
    <scope>NUCLEOTIDE SEQUENCE [LARGE SCALE GENOMIC DNA]</scope>
    <source>
        <strain evidence="12">XCY_ONT2</strain>
    </source>
</reference>
<keyword evidence="13" id="KW-1185">Reference proteome</keyword>
<evidence type="ECO:0000256" key="2">
    <source>
        <dbReference type="ARBA" id="ARBA00010663"/>
    </source>
</evidence>
<evidence type="ECO:0000313" key="12">
    <source>
        <dbReference type="EMBL" id="KAK5645375.1"/>
    </source>
</evidence>
<evidence type="ECO:0000256" key="4">
    <source>
        <dbReference type="ARBA" id="ARBA00022692"/>
    </source>
</evidence>
<keyword evidence="8" id="KW-0675">Receptor</keyword>